<sequence>MMKTWLIRRVIMSIVTILATIIFTWALLEFSPTSPANYILSQISPSALSSIRSAEIYTSLEQYLETLRPHGNPVIQALTYLGNFLHGNLGVSIVYEVPVTTLIANALPWTLFVIVTSVIISFFIGIRAGEIMGYKRGTKKDSTLLMTFITIRAIPIYILGTLFLFFLGYELHIFPSGGAYSVNVTPGFNFPFIESVLYHATLPILTLTLINLAGWAIHMRANTIYTLREDYVDFAETRGVMDKIIESKYVGRNSILPLYTSLIITLGFSFGGSVFLEEIFSYPGVGLLLYNSIMNNDYPVEMGILVIIVLAVVIGVFLADLTYSLLDPRVKMGD</sequence>
<keyword evidence="5" id="KW-0813">Transport</keyword>
<feature type="transmembrane region" description="Helical" evidence="5">
    <location>
        <begin position="196"/>
        <end position="218"/>
    </location>
</feature>
<comment type="caution">
    <text evidence="7">The sequence shown here is derived from an EMBL/GenBank/DDBJ whole genome shotgun (WGS) entry which is preliminary data.</text>
</comment>
<protein>
    <submittedName>
        <fullName evidence="7">ABC transporter permease</fullName>
    </submittedName>
</protein>
<evidence type="ECO:0000256" key="1">
    <source>
        <dbReference type="ARBA" id="ARBA00004141"/>
    </source>
</evidence>
<dbReference type="GeneID" id="1460620"/>
<evidence type="ECO:0000256" key="3">
    <source>
        <dbReference type="ARBA" id="ARBA00022989"/>
    </source>
</evidence>
<proteinExistence type="inferred from homology"/>
<name>A0A832TBY3_9CREN</name>
<feature type="transmembrane region" description="Helical" evidence="5">
    <location>
        <begin position="302"/>
        <end position="326"/>
    </location>
</feature>
<comment type="subcellular location">
    <subcellularLocation>
        <location evidence="5">Cell membrane</location>
        <topology evidence="5">Multi-pass membrane protein</topology>
    </subcellularLocation>
    <subcellularLocation>
        <location evidence="1">Membrane</location>
        <topology evidence="1">Multi-pass membrane protein</topology>
    </subcellularLocation>
</comment>
<dbReference type="Proteomes" id="UP000646844">
    <property type="component" value="Unassembled WGS sequence"/>
</dbReference>
<comment type="similarity">
    <text evidence="5">Belongs to the binding-protein-dependent transport system permease family.</text>
</comment>
<dbReference type="Pfam" id="PF00528">
    <property type="entry name" value="BPD_transp_1"/>
    <property type="match status" value="1"/>
</dbReference>
<gene>
    <name evidence="7" type="ORF">HA332_13420</name>
</gene>
<dbReference type="GO" id="GO:0055085">
    <property type="term" value="P:transmembrane transport"/>
    <property type="evidence" value="ECO:0007669"/>
    <property type="project" value="InterPro"/>
</dbReference>
<dbReference type="GO" id="GO:0005886">
    <property type="term" value="C:plasma membrane"/>
    <property type="evidence" value="ECO:0007669"/>
    <property type="project" value="UniProtKB-SubCell"/>
</dbReference>
<dbReference type="AlphaFoldDB" id="A0A832TBY3"/>
<feature type="transmembrane region" description="Helical" evidence="5">
    <location>
        <begin position="258"/>
        <end position="282"/>
    </location>
</feature>
<feature type="transmembrane region" description="Helical" evidence="5">
    <location>
        <begin position="7"/>
        <end position="28"/>
    </location>
</feature>
<accession>A0A832TBY3</accession>
<dbReference type="PANTHER" id="PTHR43376">
    <property type="entry name" value="OLIGOPEPTIDE TRANSPORT SYSTEM PERMEASE PROTEIN"/>
    <property type="match status" value="1"/>
</dbReference>
<dbReference type="InterPro" id="IPR000515">
    <property type="entry name" value="MetI-like"/>
</dbReference>
<keyword evidence="2 5" id="KW-0812">Transmembrane</keyword>
<evidence type="ECO:0000259" key="6">
    <source>
        <dbReference type="PROSITE" id="PS50928"/>
    </source>
</evidence>
<dbReference type="InterPro" id="IPR035906">
    <property type="entry name" value="MetI-like_sf"/>
</dbReference>
<keyword evidence="3 5" id="KW-1133">Transmembrane helix</keyword>
<dbReference type="PANTHER" id="PTHR43376:SF1">
    <property type="entry name" value="OLIGOPEPTIDE TRANSPORT SYSTEM PERMEASE PROTEIN"/>
    <property type="match status" value="1"/>
</dbReference>
<dbReference type="EMBL" id="DUJO01000059">
    <property type="protein sequence ID" value="HII75330.1"/>
    <property type="molecule type" value="Genomic_DNA"/>
</dbReference>
<evidence type="ECO:0000256" key="5">
    <source>
        <dbReference type="RuleBase" id="RU363032"/>
    </source>
</evidence>
<dbReference type="Gene3D" id="1.10.3720.10">
    <property type="entry name" value="MetI-like"/>
    <property type="match status" value="1"/>
</dbReference>
<reference evidence="7" key="1">
    <citation type="journal article" date="2020" name="bioRxiv">
        <title>A rank-normalized archaeal taxonomy based on genome phylogeny resolves widespread incomplete and uneven classifications.</title>
        <authorList>
            <person name="Rinke C."/>
            <person name="Chuvochina M."/>
            <person name="Mussig A.J."/>
            <person name="Chaumeil P.-A."/>
            <person name="Waite D.W."/>
            <person name="Whitman W.B."/>
            <person name="Parks D.H."/>
            <person name="Hugenholtz P."/>
        </authorList>
    </citation>
    <scope>NUCLEOTIDE SEQUENCE</scope>
    <source>
        <strain evidence="7">UBA8838</strain>
    </source>
</reference>
<feature type="domain" description="ABC transmembrane type-1" evidence="6">
    <location>
        <begin position="107"/>
        <end position="319"/>
    </location>
</feature>
<organism evidence="7 8">
    <name type="scientific">Sulfurisphaera tokodaii</name>
    <dbReference type="NCBI Taxonomy" id="111955"/>
    <lineage>
        <taxon>Archaea</taxon>
        <taxon>Thermoproteota</taxon>
        <taxon>Thermoprotei</taxon>
        <taxon>Sulfolobales</taxon>
        <taxon>Sulfolobaceae</taxon>
        <taxon>Sulfurisphaera</taxon>
    </lineage>
</organism>
<dbReference type="CDD" id="cd06261">
    <property type="entry name" value="TM_PBP2"/>
    <property type="match status" value="1"/>
</dbReference>
<evidence type="ECO:0000256" key="4">
    <source>
        <dbReference type="ARBA" id="ARBA00023136"/>
    </source>
</evidence>
<evidence type="ECO:0000313" key="7">
    <source>
        <dbReference type="EMBL" id="HII75330.1"/>
    </source>
</evidence>
<dbReference type="PROSITE" id="PS50928">
    <property type="entry name" value="ABC_TM1"/>
    <property type="match status" value="1"/>
</dbReference>
<dbReference type="SUPFAM" id="SSF161098">
    <property type="entry name" value="MetI-like"/>
    <property type="match status" value="1"/>
</dbReference>
<feature type="transmembrane region" description="Helical" evidence="5">
    <location>
        <begin position="106"/>
        <end position="124"/>
    </location>
</feature>
<evidence type="ECO:0000313" key="8">
    <source>
        <dbReference type="Proteomes" id="UP000646844"/>
    </source>
</evidence>
<dbReference type="RefSeq" id="WP_198429835.1">
    <property type="nucleotide sequence ID" value="NZ_BAABQO010000015.1"/>
</dbReference>
<keyword evidence="4 5" id="KW-0472">Membrane</keyword>
<evidence type="ECO:0000256" key="2">
    <source>
        <dbReference type="ARBA" id="ARBA00022692"/>
    </source>
</evidence>
<feature type="transmembrane region" description="Helical" evidence="5">
    <location>
        <begin position="144"/>
        <end position="167"/>
    </location>
</feature>